<feature type="signal peptide" evidence="1">
    <location>
        <begin position="1"/>
        <end position="19"/>
    </location>
</feature>
<dbReference type="InterPro" id="IPR036365">
    <property type="entry name" value="PGBD-like_sf"/>
</dbReference>
<evidence type="ECO:0000259" key="2">
    <source>
        <dbReference type="Pfam" id="PF01471"/>
    </source>
</evidence>
<dbReference type="InterPro" id="IPR043426">
    <property type="entry name" value="MltB-like"/>
</dbReference>
<feature type="chain" id="PRO_5022768987" evidence="1">
    <location>
        <begin position="20"/>
        <end position="415"/>
    </location>
</feature>
<feature type="domain" description="Peptidoglycan binding-like" evidence="2">
    <location>
        <begin position="358"/>
        <end position="411"/>
    </location>
</feature>
<sequence>MRLSLLCTLAALIAAPALAEPPAQSLRPPGITSDPVISTRNAGFQHWLDGFRSRATDVGIPDHVLDTALSGIRYNTDVIQKDRTQNEFSKTVWVYLDSAASDARIAAGKKALQQHRALLERIERRYGVEKEILTAIWGLESAYGGYRGTIPTIEALATLAFDGRRGDFFESQLLYALKILASGEARPADLRGSWAGAMGHTQFMPSSYLAHAEDFNEDDRRDIWGDDPADALASAAAYLRANGWQTGLPWGVEVTLPNGFNHMLARRELEKLPSEWARLGVRPADSAPFTDHGPASILLPGGHQGAAFMIFRNFEVLESYNTADAYVIGVGHLADRIAGSDPIRAAWPRADRALSFDERVEVQRRLRAAGFDPQKLDGLIGPLTINAVRAYQKSRGLIPDGYASPALLTHLRDIP</sequence>
<keyword evidence="5" id="KW-1185">Reference proteome</keyword>
<dbReference type="SUPFAM" id="SSF53955">
    <property type="entry name" value="Lysozyme-like"/>
    <property type="match status" value="1"/>
</dbReference>
<dbReference type="PANTHER" id="PTHR30163:SF8">
    <property type="entry name" value="LYTIC MUREIN TRANSGLYCOSYLASE"/>
    <property type="match status" value="1"/>
</dbReference>
<dbReference type="Pfam" id="PF13406">
    <property type="entry name" value="SLT_2"/>
    <property type="match status" value="1"/>
</dbReference>
<evidence type="ECO:0000259" key="3">
    <source>
        <dbReference type="Pfam" id="PF13406"/>
    </source>
</evidence>
<dbReference type="Gene3D" id="1.10.8.350">
    <property type="entry name" value="Bacterial muramidase"/>
    <property type="match status" value="1"/>
</dbReference>
<feature type="domain" description="Transglycosylase SLT" evidence="3">
    <location>
        <begin position="44"/>
        <end position="335"/>
    </location>
</feature>
<proteinExistence type="predicted"/>
<dbReference type="AlphaFoldDB" id="A0A5A9Z6W6"/>
<dbReference type="PANTHER" id="PTHR30163">
    <property type="entry name" value="MEMBRANE-BOUND LYTIC MUREIN TRANSGLYCOSYLASE B"/>
    <property type="match status" value="1"/>
</dbReference>
<dbReference type="InterPro" id="IPR002477">
    <property type="entry name" value="Peptidoglycan-bd-like"/>
</dbReference>
<gene>
    <name evidence="4" type="ORF">FLO80_13975</name>
</gene>
<dbReference type="InterPro" id="IPR031304">
    <property type="entry name" value="SLT_2"/>
</dbReference>
<dbReference type="RefSeq" id="WP_111364535.1">
    <property type="nucleotide sequence ID" value="NZ_VINQ01000011.1"/>
</dbReference>
<comment type="caution">
    <text evidence="4">The sequence shown here is derived from an EMBL/GenBank/DDBJ whole genome shotgun (WGS) entry which is preliminary data.</text>
</comment>
<name>A0A5A9Z6W6_9RHOB</name>
<dbReference type="Gene3D" id="1.10.101.10">
    <property type="entry name" value="PGBD-like superfamily/PGBD"/>
    <property type="match status" value="1"/>
</dbReference>
<evidence type="ECO:0000313" key="4">
    <source>
        <dbReference type="EMBL" id="KAA0912933.1"/>
    </source>
</evidence>
<evidence type="ECO:0000313" key="5">
    <source>
        <dbReference type="Proteomes" id="UP000325291"/>
    </source>
</evidence>
<dbReference type="GO" id="GO:0009253">
    <property type="term" value="P:peptidoglycan catabolic process"/>
    <property type="evidence" value="ECO:0007669"/>
    <property type="project" value="TreeGrafter"/>
</dbReference>
<evidence type="ECO:0000256" key="1">
    <source>
        <dbReference type="SAM" id="SignalP"/>
    </source>
</evidence>
<organism evidence="4 5">
    <name type="scientific">Aquicoccus porphyridii</name>
    <dbReference type="NCBI Taxonomy" id="1852029"/>
    <lineage>
        <taxon>Bacteria</taxon>
        <taxon>Pseudomonadati</taxon>
        <taxon>Pseudomonadota</taxon>
        <taxon>Alphaproteobacteria</taxon>
        <taxon>Rhodobacterales</taxon>
        <taxon>Paracoccaceae</taxon>
        <taxon>Aquicoccus</taxon>
    </lineage>
</organism>
<dbReference type="Pfam" id="PF01471">
    <property type="entry name" value="PG_binding_1"/>
    <property type="match status" value="1"/>
</dbReference>
<protein>
    <submittedName>
        <fullName evidence="4">Lytic murein transglycosylase</fullName>
    </submittedName>
</protein>
<dbReference type="GO" id="GO:0008933">
    <property type="term" value="F:peptidoglycan lytic transglycosylase activity"/>
    <property type="evidence" value="ECO:0007669"/>
    <property type="project" value="TreeGrafter"/>
</dbReference>
<keyword evidence="1" id="KW-0732">Signal</keyword>
<accession>A0A5A9Z6W6</accession>
<dbReference type="Proteomes" id="UP000325291">
    <property type="component" value="Unassembled WGS sequence"/>
</dbReference>
<dbReference type="InterPro" id="IPR011970">
    <property type="entry name" value="MltB_2"/>
</dbReference>
<dbReference type="InterPro" id="IPR036366">
    <property type="entry name" value="PGBDSf"/>
</dbReference>
<reference evidence="4 5" key="1">
    <citation type="submission" date="2019-07" db="EMBL/GenBank/DDBJ databases">
        <title>Aquicoccus porphyridii gen. nov., sp. nov., isolated from a small marine red alga, Porphyridium marinum.</title>
        <authorList>
            <person name="Liu L."/>
        </authorList>
    </citation>
    <scope>NUCLEOTIDE SEQUENCE [LARGE SCALE GENOMIC DNA]</scope>
    <source>
        <strain evidence="4 5">L1 8-17</strain>
    </source>
</reference>
<dbReference type="NCBIfam" id="TIGR02283">
    <property type="entry name" value="MltB_2"/>
    <property type="match status" value="1"/>
</dbReference>
<dbReference type="EMBL" id="VINQ01000011">
    <property type="protein sequence ID" value="KAA0912933.1"/>
    <property type="molecule type" value="Genomic_DNA"/>
</dbReference>
<dbReference type="InterPro" id="IPR023346">
    <property type="entry name" value="Lysozyme-like_dom_sf"/>
</dbReference>
<dbReference type="SUPFAM" id="SSF47090">
    <property type="entry name" value="PGBD-like"/>
    <property type="match status" value="1"/>
</dbReference>
<dbReference type="Gene3D" id="1.10.530.10">
    <property type="match status" value="1"/>
</dbReference>